<gene>
    <name evidence="3" type="ORF">DGYR_LOCUS13173</name>
</gene>
<feature type="transmembrane region" description="Helical" evidence="2">
    <location>
        <begin position="282"/>
        <end position="307"/>
    </location>
</feature>
<reference evidence="3 4" key="1">
    <citation type="submission" date="2020-08" db="EMBL/GenBank/DDBJ databases">
        <authorList>
            <person name="Hejnol A."/>
        </authorList>
    </citation>
    <scope>NUCLEOTIDE SEQUENCE [LARGE SCALE GENOMIC DNA]</scope>
</reference>
<feature type="compositionally biased region" description="Basic and acidic residues" evidence="1">
    <location>
        <begin position="71"/>
        <end position="80"/>
    </location>
</feature>
<dbReference type="Proteomes" id="UP000549394">
    <property type="component" value="Unassembled WGS sequence"/>
</dbReference>
<keyword evidence="2" id="KW-0472">Membrane</keyword>
<protein>
    <submittedName>
        <fullName evidence="3">DgyrCDS14059</fullName>
    </submittedName>
</protein>
<feature type="compositionally biased region" description="Basic and acidic residues" evidence="1">
    <location>
        <begin position="152"/>
        <end position="168"/>
    </location>
</feature>
<feature type="compositionally biased region" description="Basic and acidic residues" evidence="1">
    <location>
        <begin position="7"/>
        <end position="34"/>
    </location>
</feature>
<sequence>MSSLDTTEVRGEMRRVSFSDHTIDIRDSLNKKESNSTTQSDEQASAMEDIEIDESPRRSVRDRTPTPPILHESKLSKEKPPPFTVQNGDIISSIKLGSAKNQQAQQNGFIQEQLPSSINYDSSMEIANIVMGTDEPVVDVADVVDVETSTESEEHKPTTTLEIGKKPTENANQQRPILKEINFNPDIVVNNSTVITSGLDFDKKKKRVIKKSSNPLPKTTKIEDEGFSSNHSTPIGTLEREKKVTSYNQVNAVQREIANDKKILKELKLIDDKKKPWYKSSLIYIVIGSILLLLAIIGVIILAVAYVQSKTIDWNEDKGEIISKYKLDNVKNQFLNNVLVSPNSFPNSNYYLFEAGSKMFWFKINDAEGLTLTWNRGREVKIHSISPSNYSTQILGDFLREDGSKEAIYSIHLSSNRWHAAEYWSTDGFSFVAVRRHSGSSQAFSVPSSSDTDKFPKAFEDITKKFTKS</sequence>
<keyword evidence="4" id="KW-1185">Reference proteome</keyword>
<organism evidence="3 4">
    <name type="scientific">Dimorphilus gyrociliatus</name>
    <dbReference type="NCBI Taxonomy" id="2664684"/>
    <lineage>
        <taxon>Eukaryota</taxon>
        <taxon>Metazoa</taxon>
        <taxon>Spiralia</taxon>
        <taxon>Lophotrochozoa</taxon>
        <taxon>Annelida</taxon>
        <taxon>Polychaeta</taxon>
        <taxon>Polychaeta incertae sedis</taxon>
        <taxon>Dinophilidae</taxon>
        <taxon>Dimorphilus</taxon>
    </lineage>
</organism>
<comment type="caution">
    <text evidence="3">The sequence shown here is derived from an EMBL/GenBank/DDBJ whole genome shotgun (WGS) entry which is preliminary data.</text>
</comment>
<evidence type="ECO:0000313" key="3">
    <source>
        <dbReference type="EMBL" id="CAD5125866.1"/>
    </source>
</evidence>
<evidence type="ECO:0000256" key="1">
    <source>
        <dbReference type="SAM" id="MobiDB-lite"/>
    </source>
</evidence>
<feature type="compositionally biased region" description="Basic and acidic residues" evidence="1">
    <location>
        <begin position="54"/>
        <end position="64"/>
    </location>
</feature>
<keyword evidence="2" id="KW-1133">Transmembrane helix</keyword>
<evidence type="ECO:0000256" key="2">
    <source>
        <dbReference type="SAM" id="Phobius"/>
    </source>
</evidence>
<dbReference type="AlphaFoldDB" id="A0A7I8WCK4"/>
<evidence type="ECO:0000313" key="4">
    <source>
        <dbReference type="Proteomes" id="UP000549394"/>
    </source>
</evidence>
<name>A0A7I8WCK4_9ANNE</name>
<feature type="region of interest" description="Disordered" evidence="1">
    <location>
        <begin position="1"/>
        <end position="83"/>
    </location>
</feature>
<dbReference type="EMBL" id="CAJFCJ010000029">
    <property type="protein sequence ID" value="CAD5125866.1"/>
    <property type="molecule type" value="Genomic_DNA"/>
</dbReference>
<accession>A0A7I8WCK4</accession>
<proteinExistence type="predicted"/>
<keyword evidence="2" id="KW-0812">Transmembrane</keyword>
<feature type="region of interest" description="Disordered" evidence="1">
    <location>
        <begin position="147"/>
        <end position="168"/>
    </location>
</feature>